<dbReference type="EMBL" id="CP042301">
    <property type="protein sequence ID" value="QDZ02791.1"/>
    <property type="molecule type" value="Genomic_DNA"/>
</dbReference>
<sequence length="104" mass="12347">MPYQTSFDSRWNRAFIPKHHWHFHRRLYQHYGLVLGPGDFSRIQKDIRSGHALLVESRSPNRFVSVANVRSLHERIYALSDGKRLITERTPEARLGEIRRRLSP</sequence>
<protein>
    <submittedName>
        <fullName evidence="1">Uncharacterized protein</fullName>
    </submittedName>
</protein>
<dbReference type="KEGG" id="niy:FQ775_21795"/>
<proteinExistence type="predicted"/>
<dbReference type="Proteomes" id="UP000321389">
    <property type="component" value="Chromosome"/>
</dbReference>
<evidence type="ECO:0000313" key="1">
    <source>
        <dbReference type="EMBL" id="QDZ02791.1"/>
    </source>
</evidence>
<evidence type="ECO:0000313" key="2">
    <source>
        <dbReference type="Proteomes" id="UP000321389"/>
    </source>
</evidence>
<dbReference type="OrthoDB" id="8096624at2"/>
<name>A0A5B8L457_9HYPH</name>
<gene>
    <name evidence="1" type="ORF">FQ775_21795</name>
</gene>
<keyword evidence="2" id="KW-1185">Reference proteome</keyword>
<dbReference type="RefSeq" id="WP_146301426.1">
    <property type="nucleotide sequence ID" value="NZ_CP042301.2"/>
</dbReference>
<dbReference type="AlphaFoldDB" id="A0A5B8L457"/>
<organism evidence="1 2">
    <name type="scientific">Nitratireductor mangrovi</name>
    <dbReference type="NCBI Taxonomy" id="2599600"/>
    <lineage>
        <taxon>Bacteria</taxon>
        <taxon>Pseudomonadati</taxon>
        <taxon>Pseudomonadota</taxon>
        <taxon>Alphaproteobacteria</taxon>
        <taxon>Hyphomicrobiales</taxon>
        <taxon>Phyllobacteriaceae</taxon>
        <taxon>Nitratireductor</taxon>
    </lineage>
</organism>
<accession>A0A5B8L457</accession>
<reference evidence="1" key="1">
    <citation type="submission" date="2020-04" db="EMBL/GenBank/DDBJ databases">
        <title>Nitratireductor sp. nov. isolated from mangrove soil.</title>
        <authorList>
            <person name="Ye Y."/>
        </authorList>
    </citation>
    <scope>NUCLEOTIDE SEQUENCE</scope>
    <source>
        <strain evidence="1">SY7</strain>
    </source>
</reference>